<dbReference type="EMBL" id="FWXW01000011">
    <property type="protein sequence ID" value="SMC86886.1"/>
    <property type="molecule type" value="Genomic_DNA"/>
</dbReference>
<protein>
    <submittedName>
        <fullName evidence="2">Uncharacterized protein</fullName>
    </submittedName>
</protein>
<proteinExistence type="predicted"/>
<dbReference type="AlphaFoldDB" id="A0A1W2CPG4"/>
<reference evidence="2 3" key="1">
    <citation type="submission" date="2017-04" db="EMBL/GenBank/DDBJ databases">
        <authorList>
            <person name="Afonso C.L."/>
            <person name="Miller P.J."/>
            <person name="Scott M.A."/>
            <person name="Spackman E."/>
            <person name="Goraichik I."/>
            <person name="Dimitrov K.M."/>
            <person name="Suarez D.L."/>
            <person name="Swayne D.E."/>
        </authorList>
    </citation>
    <scope>NUCLEOTIDE SEQUENCE [LARGE SCALE GENOMIC DNA]</scope>
    <source>
        <strain evidence="2 3">DSM 12816</strain>
    </source>
</reference>
<organism evidence="2 3">
    <name type="scientific">Papillibacter cinnamivorans DSM 12816</name>
    <dbReference type="NCBI Taxonomy" id="1122930"/>
    <lineage>
        <taxon>Bacteria</taxon>
        <taxon>Bacillati</taxon>
        <taxon>Bacillota</taxon>
        <taxon>Clostridia</taxon>
        <taxon>Eubacteriales</taxon>
        <taxon>Oscillospiraceae</taxon>
        <taxon>Papillibacter</taxon>
    </lineage>
</organism>
<evidence type="ECO:0000313" key="3">
    <source>
        <dbReference type="Proteomes" id="UP000192790"/>
    </source>
</evidence>
<keyword evidence="3" id="KW-1185">Reference proteome</keyword>
<dbReference type="Proteomes" id="UP000192790">
    <property type="component" value="Unassembled WGS sequence"/>
</dbReference>
<keyword evidence="1" id="KW-0812">Transmembrane</keyword>
<keyword evidence="1" id="KW-1133">Transmembrane helix</keyword>
<keyword evidence="1" id="KW-0472">Membrane</keyword>
<evidence type="ECO:0000313" key="2">
    <source>
        <dbReference type="EMBL" id="SMC86886.1"/>
    </source>
</evidence>
<name>A0A1W2CPG4_9FIRM</name>
<sequence>MDNHSPALTYNSSAYCRAWISRVVARMYSLVSGALIASVFLLKRRV</sequence>
<feature type="transmembrane region" description="Helical" evidence="1">
    <location>
        <begin position="20"/>
        <end position="42"/>
    </location>
</feature>
<evidence type="ECO:0000256" key="1">
    <source>
        <dbReference type="SAM" id="Phobius"/>
    </source>
</evidence>
<gene>
    <name evidence="2" type="ORF">SAMN02745168_0139</name>
</gene>
<dbReference type="STRING" id="1122930.SAMN02745168_0139"/>
<accession>A0A1W2CPG4</accession>